<keyword evidence="1" id="KW-0472">Membrane</keyword>
<name>A0ABT0NK13_9FIRM</name>
<gene>
    <name evidence="2" type="ORF">E2N93_11500</name>
</gene>
<protein>
    <submittedName>
        <fullName evidence="2">Uncharacterized protein</fullName>
    </submittedName>
</protein>
<dbReference type="Proteomes" id="UP001056693">
    <property type="component" value="Unassembled WGS sequence"/>
</dbReference>
<accession>A0ABT0NK13</accession>
<reference evidence="2 3" key="1">
    <citation type="submission" date="2019-03" db="EMBL/GenBank/DDBJ databases">
        <authorList>
            <person name="Molinero N."/>
            <person name="Sanchez B."/>
            <person name="Walker A."/>
            <person name="Duncan S."/>
            <person name="Delgado S."/>
            <person name="Margolles A."/>
        </authorList>
    </citation>
    <scope>NUCLEOTIDE SEQUENCE [LARGE SCALE GENOMIC DNA]</scope>
    <source>
        <strain evidence="2 3">IPLA60002</strain>
    </source>
</reference>
<keyword evidence="3" id="KW-1185">Reference proteome</keyword>
<organism evidence="2 3">
    <name type="scientific">Ruminococcus bromii</name>
    <dbReference type="NCBI Taxonomy" id="40518"/>
    <lineage>
        <taxon>Bacteria</taxon>
        <taxon>Bacillati</taxon>
        <taxon>Bacillota</taxon>
        <taxon>Clostridia</taxon>
        <taxon>Eubacteriales</taxon>
        <taxon>Oscillospiraceae</taxon>
        <taxon>Ruminococcus</taxon>
    </lineage>
</organism>
<keyword evidence="1" id="KW-1133">Transmembrane helix</keyword>
<proteinExistence type="predicted"/>
<dbReference type="InterPro" id="IPR046123">
    <property type="entry name" value="DUF6120"/>
</dbReference>
<feature type="transmembrane region" description="Helical" evidence="1">
    <location>
        <begin position="84"/>
        <end position="105"/>
    </location>
</feature>
<evidence type="ECO:0000313" key="3">
    <source>
        <dbReference type="Proteomes" id="UP001056693"/>
    </source>
</evidence>
<dbReference type="RefSeq" id="WP_249377414.1">
    <property type="nucleotide sequence ID" value="NZ_DAWCPR010000025.1"/>
</dbReference>
<dbReference type="EMBL" id="SNUZ01000018">
    <property type="protein sequence ID" value="MCL3788600.1"/>
    <property type="molecule type" value="Genomic_DNA"/>
</dbReference>
<evidence type="ECO:0000313" key="2">
    <source>
        <dbReference type="EMBL" id="MCL3788600.1"/>
    </source>
</evidence>
<sequence>MNKICKQYISEVKSFFPIMGKSEKRYVTKLKANIESYCEDEEITTKEELYEKYGLPNNVVNDYFSAADTEYIVKKIKTSKYIKAFISVILIILIILTSVFCAFWYQNHQMLLREEALFSNEVIEE</sequence>
<keyword evidence="1" id="KW-0812">Transmembrane</keyword>
<evidence type="ECO:0000256" key="1">
    <source>
        <dbReference type="SAM" id="Phobius"/>
    </source>
</evidence>
<comment type="caution">
    <text evidence="2">The sequence shown here is derived from an EMBL/GenBank/DDBJ whole genome shotgun (WGS) entry which is preliminary data.</text>
</comment>
<dbReference type="Pfam" id="PF19615">
    <property type="entry name" value="DUF6120"/>
    <property type="match status" value="1"/>
</dbReference>